<accession>A0AAN8T2G1</accession>
<reference evidence="3 4" key="1">
    <citation type="submission" date="2024-02" db="EMBL/GenBank/DDBJ databases">
        <title>de novo genome assembly of Solanum bulbocastanum strain 11H21.</title>
        <authorList>
            <person name="Hosaka A.J."/>
        </authorList>
    </citation>
    <scope>NUCLEOTIDE SEQUENCE [LARGE SCALE GENOMIC DNA]</scope>
    <source>
        <tissue evidence="3">Young leaves</tissue>
    </source>
</reference>
<comment type="caution">
    <text evidence="3">The sequence shown here is derived from an EMBL/GenBank/DDBJ whole genome shotgun (WGS) entry which is preliminary data.</text>
</comment>
<protein>
    <recommendedName>
        <fullName evidence="5">Mitochondrial protein</fullName>
    </recommendedName>
</protein>
<dbReference type="Pfam" id="PF07727">
    <property type="entry name" value="RVT_2"/>
    <property type="match status" value="1"/>
</dbReference>
<evidence type="ECO:0008006" key="5">
    <source>
        <dbReference type="Google" id="ProtNLM"/>
    </source>
</evidence>
<dbReference type="EMBL" id="JBANQN010000009">
    <property type="protein sequence ID" value="KAK6780134.1"/>
    <property type="molecule type" value="Genomic_DNA"/>
</dbReference>
<name>A0AAN8T2G1_SOLBU</name>
<feature type="domain" description="Retroviral polymerase SH3-like" evidence="2">
    <location>
        <begin position="22"/>
        <end position="79"/>
    </location>
</feature>
<dbReference type="Proteomes" id="UP001371456">
    <property type="component" value="Unassembled WGS sequence"/>
</dbReference>
<evidence type="ECO:0000259" key="1">
    <source>
        <dbReference type="Pfam" id="PF07727"/>
    </source>
</evidence>
<dbReference type="InterPro" id="IPR013103">
    <property type="entry name" value="RVT_2"/>
</dbReference>
<dbReference type="AlphaFoldDB" id="A0AAN8T2G1"/>
<evidence type="ECO:0000313" key="4">
    <source>
        <dbReference type="Proteomes" id="UP001371456"/>
    </source>
</evidence>
<dbReference type="InterPro" id="IPR057670">
    <property type="entry name" value="SH3_retrovirus"/>
</dbReference>
<gene>
    <name evidence="3" type="ORF">RDI58_022318</name>
</gene>
<evidence type="ECO:0000313" key="3">
    <source>
        <dbReference type="EMBL" id="KAK6780134.1"/>
    </source>
</evidence>
<sequence>MSHYERLYNHKPSLLHIRVLGCLCYAKINQTNKLKSRTTTAVFMGYSEVQKGYILYDLHSKSFFVNRDVVFKENKFPFMIKTVDPPLFQQLDLVSQSLVNFDSLDNPVCVNSDICLDSANSHLEVDHSDKSIGSNDHSQTMTQECQQLVVQPSVPSRRSNRDKQPPIWLKDFTSLTQYHQDIVYPISNYLSYGKVSPKYQVNLSAFSTATEPTTYSEAVKHPKWVEAIKAEIYALQDNYTWDIVSIPEGKKPIGCKWVYKIKHKASSEIERFKAKLVAKGYSQQEGIEY</sequence>
<organism evidence="3 4">
    <name type="scientific">Solanum bulbocastanum</name>
    <name type="common">Wild potato</name>
    <dbReference type="NCBI Taxonomy" id="147425"/>
    <lineage>
        <taxon>Eukaryota</taxon>
        <taxon>Viridiplantae</taxon>
        <taxon>Streptophyta</taxon>
        <taxon>Embryophyta</taxon>
        <taxon>Tracheophyta</taxon>
        <taxon>Spermatophyta</taxon>
        <taxon>Magnoliopsida</taxon>
        <taxon>eudicotyledons</taxon>
        <taxon>Gunneridae</taxon>
        <taxon>Pentapetalae</taxon>
        <taxon>asterids</taxon>
        <taxon>lamiids</taxon>
        <taxon>Solanales</taxon>
        <taxon>Solanaceae</taxon>
        <taxon>Solanoideae</taxon>
        <taxon>Solaneae</taxon>
        <taxon>Solanum</taxon>
    </lineage>
</organism>
<evidence type="ECO:0000259" key="2">
    <source>
        <dbReference type="Pfam" id="PF25597"/>
    </source>
</evidence>
<feature type="domain" description="Reverse transcriptase Ty1/copia-type" evidence="1">
    <location>
        <begin position="238"/>
        <end position="289"/>
    </location>
</feature>
<proteinExistence type="predicted"/>
<dbReference type="Pfam" id="PF25597">
    <property type="entry name" value="SH3_retrovirus"/>
    <property type="match status" value="1"/>
</dbReference>
<keyword evidence="4" id="KW-1185">Reference proteome</keyword>